<gene>
    <name evidence="10" type="ORF">L336_0316</name>
</gene>
<evidence type="ECO:0000313" key="10">
    <source>
        <dbReference type="EMBL" id="AGL62024.1"/>
    </source>
</evidence>
<dbReference type="Pfam" id="PF13231">
    <property type="entry name" value="PMT_2"/>
    <property type="match status" value="1"/>
</dbReference>
<dbReference type="OrthoDB" id="5318634at2"/>
<feature type="transmembrane region" description="Helical" evidence="8">
    <location>
        <begin position="278"/>
        <end position="298"/>
    </location>
</feature>
<keyword evidence="6 8" id="KW-1133">Transmembrane helix</keyword>
<dbReference type="HOGENOM" id="CLU_517497_0_0_0"/>
<keyword evidence="7 8" id="KW-0472">Membrane</keyword>
<dbReference type="EMBL" id="CP005957">
    <property type="protein sequence ID" value="AGL62024.1"/>
    <property type="molecule type" value="Genomic_DNA"/>
</dbReference>
<feature type="transmembrane region" description="Helical" evidence="8">
    <location>
        <begin position="371"/>
        <end position="390"/>
    </location>
</feature>
<evidence type="ECO:0000313" key="11">
    <source>
        <dbReference type="Proteomes" id="UP000013893"/>
    </source>
</evidence>
<evidence type="ECO:0000256" key="4">
    <source>
        <dbReference type="ARBA" id="ARBA00022679"/>
    </source>
</evidence>
<evidence type="ECO:0000256" key="1">
    <source>
        <dbReference type="ARBA" id="ARBA00004651"/>
    </source>
</evidence>
<dbReference type="InterPro" id="IPR038731">
    <property type="entry name" value="RgtA/B/C-like"/>
</dbReference>
<dbReference type="RefSeq" id="WP_015641474.1">
    <property type="nucleotide sequence ID" value="NC_021219.1"/>
</dbReference>
<feature type="domain" description="Glycosyltransferase RgtA/B/C/D-like" evidence="9">
    <location>
        <begin position="74"/>
        <end position="237"/>
    </location>
</feature>
<feature type="transmembrane region" description="Helical" evidence="8">
    <location>
        <begin position="174"/>
        <end position="200"/>
    </location>
</feature>
<organism evidence="10 11">
    <name type="scientific">Candidatus Saccharimonas aalborgensis</name>
    <dbReference type="NCBI Taxonomy" id="1332188"/>
    <lineage>
        <taxon>Bacteria</taxon>
        <taxon>Candidatus Saccharimonadota</taxon>
        <taxon>Candidatus Saccharimonadia</taxon>
        <taxon>Candidatus Saccharimonadales</taxon>
        <taxon>Candidatus Saccharimonadaceae</taxon>
        <taxon>Candidatus Saccharimonas</taxon>
    </lineage>
</organism>
<evidence type="ECO:0000256" key="3">
    <source>
        <dbReference type="ARBA" id="ARBA00022676"/>
    </source>
</evidence>
<keyword evidence="5 8" id="KW-0812">Transmembrane</keyword>
<proteinExistence type="predicted"/>
<evidence type="ECO:0000256" key="5">
    <source>
        <dbReference type="ARBA" id="ARBA00022692"/>
    </source>
</evidence>
<sequence length="526" mass="60307">MKQLKAFLSRRTARNSESFTKRDWWLLGSILAGFSVLALGNITRWSIWFDEAFSAYLIRYSYSEVAQFTATDVHPPLYYWLLKAWTTVFGTSEIGLRSFSLVCIGIALVFVYLLVRQGFSRWVAGSAIVVASLSPMLIRYSEEARMYGMVMAIVASATYALALQLKKPTKKRWVYYGVLVSLGMWTHYYTALAWIAHWIWRSNIIRSESHKDRVRRFFSKEWLWAHALAIVLFLPWLPTMLHQMFGIQGGGFWIKPITLLSPVNLYTNLLYYRETWEMTPLLAAVAILIAAGLCWLTPKAYRVLSPYQKQLFWLIASLAFVPTIMLLLLSLPPLRPSYVERYLLVAILYWSALIGVTLGVLLQSKIALKQTVIVSVLTMGAMIFGIVSVYQTGNYNKNNGDLLQLRWTIQEAQSKAGSAPVVVSGFRYYEAHYYQTEEHPMYYQEVDKVPWGSFDMMRASDYRKLQNVATFAQEHGGVIWWLSDWSVYGKPDLPVSGKWRVIEELHAPALPNDKSGLRAAKIQLEP</sequence>
<dbReference type="Proteomes" id="UP000013893">
    <property type="component" value="Chromosome"/>
</dbReference>
<dbReference type="AlphaFoldDB" id="R4PMA9"/>
<dbReference type="GO" id="GO:0009103">
    <property type="term" value="P:lipopolysaccharide biosynthetic process"/>
    <property type="evidence" value="ECO:0007669"/>
    <property type="project" value="UniProtKB-ARBA"/>
</dbReference>
<keyword evidence="3" id="KW-0328">Glycosyltransferase</keyword>
<dbReference type="GO" id="GO:0005886">
    <property type="term" value="C:plasma membrane"/>
    <property type="evidence" value="ECO:0007669"/>
    <property type="project" value="UniProtKB-SubCell"/>
</dbReference>
<name>R4PMA9_9BACT</name>
<evidence type="ECO:0000256" key="8">
    <source>
        <dbReference type="SAM" id="Phobius"/>
    </source>
</evidence>
<feature type="transmembrane region" description="Helical" evidence="8">
    <location>
        <begin position="144"/>
        <end position="162"/>
    </location>
</feature>
<feature type="transmembrane region" description="Helical" evidence="8">
    <location>
        <begin position="24"/>
        <end position="47"/>
    </location>
</feature>
<evidence type="ECO:0000256" key="2">
    <source>
        <dbReference type="ARBA" id="ARBA00022475"/>
    </source>
</evidence>
<keyword evidence="2" id="KW-1003">Cell membrane</keyword>
<dbReference type="STRING" id="1332188.L336_0316"/>
<evidence type="ECO:0000256" key="6">
    <source>
        <dbReference type="ARBA" id="ARBA00022989"/>
    </source>
</evidence>
<feature type="transmembrane region" description="Helical" evidence="8">
    <location>
        <begin position="310"/>
        <end position="330"/>
    </location>
</feature>
<feature type="transmembrane region" description="Helical" evidence="8">
    <location>
        <begin position="222"/>
        <end position="241"/>
    </location>
</feature>
<feature type="transmembrane region" description="Helical" evidence="8">
    <location>
        <begin position="342"/>
        <end position="362"/>
    </location>
</feature>
<evidence type="ECO:0000259" key="9">
    <source>
        <dbReference type="Pfam" id="PF13231"/>
    </source>
</evidence>
<dbReference type="GO" id="GO:0016763">
    <property type="term" value="F:pentosyltransferase activity"/>
    <property type="evidence" value="ECO:0007669"/>
    <property type="project" value="TreeGrafter"/>
</dbReference>
<dbReference type="PANTHER" id="PTHR33908">
    <property type="entry name" value="MANNOSYLTRANSFERASE YKCB-RELATED"/>
    <property type="match status" value="1"/>
</dbReference>
<evidence type="ECO:0000256" key="7">
    <source>
        <dbReference type="ARBA" id="ARBA00023136"/>
    </source>
</evidence>
<dbReference type="PANTHER" id="PTHR33908:SF11">
    <property type="entry name" value="MEMBRANE PROTEIN"/>
    <property type="match status" value="1"/>
</dbReference>
<protein>
    <recommendedName>
        <fullName evidence="9">Glycosyltransferase RgtA/B/C/D-like domain-containing protein</fullName>
    </recommendedName>
</protein>
<feature type="transmembrane region" description="Helical" evidence="8">
    <location>
        <begin position="94"/>
        <end position="115"/>
    </location>
</feature>
<dbReference type="KEGG" id="saal:L336_0316"/>
<reference evidence="10 11" key="1">
    <citation type="journal article" date="2013" name="Nat. Biotechnol.">
        <title>Genome sequences of rare, uncultured bacteria obtained by differential coverage binning of multiple metagenomes.</title>
        <authorList>
            <person name="Albertsen M."/>
            <person name="Hugenholtz P."/>
            <person name="Skarshewski A."/>
            <person name="Nielsen K.L."/>
            <person name="Tyson G.W."/>
            <person name="Nielsen P.H."/>
        </authorList>
    </citation>
    <scope>NUCLEOTIDE SEQUENCE [LARGE SCALE GENOMIC DNA]</scope>
    <source>
        <strain evidence="10">TM71</strain>
    </source>
</reference>
<comment type="subcellular location">
    <subcellularLocation>
        <location evidence="1">Cell membrane</location>
        <topology evidence="1">Multi-pass membrane protein</topology>
    </subcellularLocation>
</comment>
<keyword evidence="4" id="KW-0808">Transferase</keyword>
<accession>R4PMA9</accession>
<keyword evidence="11" id="KW-1185">Reference proteome</keyword>
<dbReference type="InterPro" id="IPR050297">
    <property type="entry name" value="LipidA_mod_glycosyltrf_83"/>
</dbReference>